<accession>A0A5N7MN43</accession>
<proteinExistence type="predicted"/>
<comment type="caution">
    <text evidence="1">The sequence shown here is derived from an EMBL/GenBank/DDBJ whole genome shotgun (WGS) entry which is preliminary data.</text>
</comment>
<evidence type="ECO:0000313" key="2">
    <source>
        <dbReference type="Proteomes" id="UP000403266"/>
    </source>
</evidence>
<protein>
    <submittedName>
        <fullName evidence="1">Uncharacterized protein</fullName>
    </submittedName>
</protein>
<reference evidence="1 2" key="1">
    <citation type="journal article" date="2019" name="Syst. Appl. Microbiol.">
        <title>Microvirga tunisiensis sp. nov., a root nodule symbiotic bacterium isolated from Lupinus micranthus and L. luteus grown in Northern Tunisia.</title>
        <authorList>
            <person name="Msaddak A."/>
            <person name="Rejili M."/>
            <person name="Duran D."/>
            <person name="Mars M."/>
            <person name="Palacios J.M."/>
            <person name="Ruiz-Argueso T."/>
            <person name="Rey L."/>
            <person name="Imperial J."/>
        </authorList>
    </citation>
    <scope>NUCLEOTIDE SEQUENCE [LARGE SCALE GENOMIC DNA]</scope>
    <source>
        <strain evidence="1 2">Lmie10</strain>
    </source>
</reference>
<sequence>MKPTVFPLPLVGLAFRFEFIRVPRKPANDHKRPVLAFEFVEALRREMSPHILRDIGVDRSRSD</sequence>
<dbReference type="Proteomes" id="UP000403266">
    <property type="component" value="Unassembled WGS sequence"/>
</dbReference>
<organism evidence="1 2">
    <name type="scientific">Microvirga tunisiensis</name>
    <dbReference type="NCBI Taxonomy" id="2108360"/>
    <lineage>
        <taxon>Bacteria</taxon>
        <taxon>Pseudomonadati</taxon>
        <taxon>Pseudomonadota</taxon>
        <taxon>Alphaproteobacteria</taxon>
        <taxon>Hyphomicrobiales</taxon>
        <taxon>Methylobacteriaceae</taxon>
        <taxon>Microvirga</taxon>
    </lineage>
</organism>
<gene>
    <name evidence="1" type="ORF">FS320_24700</name>
</gene>
<dbReference type="AlphaFoldDB" id="A0A5N7MN43"/>
<dbReference type="EMBL" id="VOSK01000133">
    <property type="protein sequence ID" value="MPR28268.1"/>
    <property type="molecule type" value="Genomic_DNA"/>
</dbReference>
<dbReference type="RefSeq" id="WP_152714566.1">
    <property type="nucleotide sequence ID" value="NZ_VOSJ01000134.1"/>
</dbReference>
<name>A0A5N7MN43_9HYPH</name>
<evidence type="ECO:0000313" key="1">
    <source>
        <dbReference type="EMBL" id="MPR28268.1"/>
    </source>
</evidence>
<dbReference type="OrthoDB" id="8020183at2"/>
<keyword evidence="2" id="KW-1185">Reference proteome</keyword>